<evidence type="ECO:0000256" key="2">
    <source>
        <dbReference type="ARBA" id="ARBA00022723"/>
    </source>
</evidence>
<dbReference type="Pfam" id="PF01565">
    <property type="entry name" value="FAD_binding_4"/>
    <property type="match status" value="1"/>
</dbReference>
<dbReference type="InterPro" id="IPR017900">
    <property type="entry name" value="4Fe4S_Fe_S_CS"/>
</dbReference>
<evidence type="ECO:0000313" key="8">
    <source>
        <dbReference type="Proteomes" id="UP000247540"/>
    </source>
</evidence>
<dbReference type="PANTHER" id="PTHR42934:SF2">
    <property type="entry name" value="GLYCOLATE OXIDASE SUBUNIT GLCD"/>
    <property type="match status" value="1"/>
</dbReference>
<dbReference type="InterPro" id="IPR004017">
    <property type="entry name" value="Cys_rich_dom"/>
</dbReference>
<dbReference type="InterPro" id="IPR006094">
    <property type="entry name" value="Oxid_FAD_bind_N"/>
</dbReference>
<dbReference type="InterPro" id="IPR016166">
    <property type="entry name" value="FAD-bd_PCMH"/>
</dbReference>
<reference evidence="7 8" key="1">
    <citation type="submission" date="2018-06" db="EMBL/GenBank/DDBJ databases">
        <title>Genomic Encyclopedia of Type Strains, Phase III (KMG-III): the genomes of soil and plant-associated and newly described type strains.</title>
        <authorList>
            <person name="Whitman W."/>
        </authorList>
    </citation>
    <scope>NUCLEOTIDE SEQUENCE [LARGE SCALE GENOMIC DNA]</scope>
    <source>
        <strain evidence="7 8">CECT 7646</strain>
    </source>
</reference>
<feature type="domain" description="FAD-binding PCMH-type" evidence="6">
    <location>
        <begin position="180"/>
        <end position="413"/>
    </location>
</feature>
<keyword evidence="3" id="KW-0274">FAD</keyword>
<dbReference type="GO" id="GO:0071949">
    <property type="term" value="F:FAD binding"/>
    <property type="evidence" value="ECO:0007669"/>
    <property type="project" value="InterPro"/>
</dbReference>
<keyword evidence="2" id="KW-0479">Metal-binding</keyword>
<keyword evidence="5" id="KW-0411">Iron-sulfur</keyword>
<keyword evidence="8" id="KW-1185">Reference proteome</keyword>
<dbReference type="GO" id="GO:0051536">
    <property type="term" value="F:iron-sulfur cluster binding"/>
    <property type="evidence" value="ECO:0007669"/>
    <property type="project" value="UniProtKB-KW"/>
</dbReference>
<protein>
    <submittedName>
        <fullName evidence="7">Fe-S oxidoreductase</fullName>
    </submittedName>
</protein>
<dbReference type="Pfam" id="PF02913">
    <property type="entry name" value="FAD-oxidase_C"/>
    <property type="match status" value="2"/>
</dbReference>
<proteinExistence type="predicted"/>
<dbReference type="InterPro" id="IPR051914">
    <property type="entry name" value="FAD-linked_OxidoTrans_Type4"/>
</dbReference>
<dbReference type="Pfam" id="PF13183">
    <property type="entry name" value="Fer4_8"/>
    <property type="match status" value="1"/>
</dbReference>
<dbReference type="Pfam" id="PF11880">
    <property type="entry name" value="DUF3400"/>
    <property type="match status" value="1"/>
</dbReference>
<name>A0A318T0M0_9BURK</name>
<keyword evidence="1" id="KW-0285">Flavoprotein</keyword>
<dbReference type="InterPro" id="IPR017896">
    <property type="entry name" value="4Fe4S_Fe-S-bd"/>
</dbReference>
<dbReference type="Gene3D" id="3.30.70.2740">
    <property type="match status" value="1"/>
</dbReference>
<evidence type="ECO:0000256" key="1">
    <source>
        <dbReference type="ARBA" id="ARBA00022630"/>
    </source>
</evidence>
<dbReference type="Proteomes" id="UP000247540">
    <property type="component" value="Unassembled WGS sequence"/>
</dbReference>
<dbReference type="SUPFAM" id="SSF55103">
    <property type="entry name" value="FAD-linked oxidases, C-terminal domain"/>
    <property type="match status" value="1"/>
</dbReference>
<dbReference type="InterPro" id="IPR036318">
    <property type="entry name" value="FAD-bd_PCMH-like_sf"/>
</dbReference>
<dbReference type="PROSITE" id="PS51387">
    <property type="entry name" value="FAD_PCMH"/>
    <property type="match status" value="1"/>
</dbReference>
<dbReference type="GO" id="GO:0016491">
    <property type="term" value="F:oxidoreductase activity"/>
    <property type="evidence" value="ECO:0007669"/>
    <property type="project" value="UniProtKB-ARBA"/>
</dbReference>
<dbReference type="EMBL" id="QJTC01000003">
    <property type="protein sequence ID" value="PYE79043.1"/>
    <property type="molecule type" value="Genomic_DNA"/>
</dbReference>
<sequence length="1317" mass="145321">MNAPTALAALLAQAEGPARLREIPYNYTSFSDREIVIRLLGARAWDMLEQLRGERGTGRSARMLYEVLGDIWVVQRNPYLQDDLLDNPKRRRQLVEALRHRLSEVGKRRTPNADAKRDAVVVELLGLVDGAIRAFGADFDAVAALRREARRGLGRLTAKDNIKFDGLSRVAHVTDATDWRVEYPFVVLTPDTEAEMAGLVKGCIDLGLTIIPRGGGTGYTGGAIPLTWKSAVINTEKLEQMTEVELRQLPGVDHPVPTIWTGAGVVTQRVSDAAERGGYVFAVDPTSAEASCVGGNIAMNAGGKKAVLWGTALDNLASWRMVTPDAQWLEVTRIGHNLGKIHDAETASFELQYFEADGRTPIRTERLDIPGKTFRKEGLGKDVTDKFLSGLPGIQKEGCDGLITSARWIVHRMPPHTRTVCLEFFGNARDAVPSIVEIKDFMFSLQKRSGEQGEGSAHSPVLLAGLEHLDDRYLKAVGYATKSKKHGAGGSSVPKMVLFGDISGDDADAVARVTSEVVRIANSRSGEGFVAISPEARKKFWLDRKRTAAISKHTNAFKINEDVVIPLPRMAEYTDGIERINIELSLRNKLKLCDALEDFFARGNLPLGKSDDAGDIPAAEMLEDRVAQALALVAGVRARWRGWLHDVATLFPQLQDHTLRASWKTQIRQPLQTIFGGAEFQPLIDEVNAIHQRVLKGRVWVALHMHAGDGNVHTNLPVNSDDYDMLQTAHEAVARIMVLARSLDGVISGEHGIGITKLEFLTDEELRPFTDYKRRVDPEGRFNKGKLLRNKEQEVGADRRLQPDSAHNFGLHADLTNAYTPSFGLMGHESLIMRQSDIGAIADSVKDCLRCGKCKPVCATHVPRANLLYSPRNKILATSLLVEAFLYEEQTRRGVSIQHWQEFEDVADHCTVCHKCLTPCPVDIDFGDVSMNMRNLLRKMGRKSFRPGNAAAMFFLNATDPQTIKLMRGAMVGVGFKAQRAAHKLLGGLARRQTAHPPATVGRAPLKEQVIHFVNKKMPGGLPKKTARALLDIEDRDYVPIIRDPKATTTESEAVFYFPGCGSERLFSQVGLATQAMLWHAGVQTVLPPGYLCCGYPQKGSGQFDAADKIITDNRVLFHRVANTLNYLDIKTVVVSCGTCYDQLQGYQFDKIFPGCRIIDIHEFLLEKGLKLDAGGAYLYHDPCHTPMKLQEPMKTVKALLGDNVLKSERCCGESGTLGVTRPDISTQVRFRKEEELKKGEAALRAKADLPATSDVKILTSCPSCLQGLKRYGDDLNNGLLEADYIVVEMARHILGEDWMPEYVAAANNGGIERVLV</sequence>
<dbReference type="InterPro" id="IPR022153">
    <property type="entry name" value="DUF3683"/>
</dbReference>
<dbReference type="InterPro" id="IPR004113">
    <property type="entry name" value="FAD-bd_oxidored_4_C"/>
</dbReference>
<dbReference type="Pfam" id="PF02754">
    <property type="entry name" value="CCG"/>
    <property type="match status" value="2"/>
</dbReference>
<comment type="caution">
    <text evidence="7">The sequence shown here is derived from an EMBL/GenBank/DDBJ whole genome shotgun (WGS) entry which is preliminary data.</text>
</comment>
<dbReference type="Gene3D" id="3.30.465.10">
    <property type="match status" value="1"/>
</dbReference>
<gene>
    <name evidence="7" type="ORF">DFQ15_10330</name>
</gene>
<evidence type="ECO:0000256" key="3">
    <source>
        <dbReference type="ARBA" id="ARBA00022827"/>
    </source>
</evidence>
<dbReference type="OrthoDB" id="9811557at2"/>
<dbReference type="InterPro" id="IPR016164">
    <property type="entry name" value="FAD-linked_Oxase-like_C"/>
</dbReference>
<dbReference type="GO" id="GO:0046872">
    <property type="term" value="F:metal ion binding"/>
    <property type="evidence" value="ECO:0007669"/>
    <property type="project" value="UniProtKB-KW"/>
</dbReference>
<dbReference type="SUPFAM" id="SSF56176">
    <property type="entry name" value="FAD-binding/transporter-associated domain-like"/>
    <property type="match status" value="1"/>
</dbReference>
<organism evidence="7 8">
    <name type="scientific">Xylophilus ampelinus</name>
    <dbReference type="NCBI Taxonomy" id="54067"/>
    <lineage>
        <taxon>Bacteria</taxon>
        <taxon>Pseudomonadati</taxon>
        <taxon>Pseudomonadota</taxon>
        <taxon>Betaproteobacteria</taxon>
        <taxon>Burkholderiales</taxon>
        <taxon>Xylophilus</taxon>
    </lineage>
</organism>
<accession>A0A318T0M0</accession>
<dbReference type="PANTHER" id="PTHR42934">
    <property type="entry name" value="GLYCOLATE OXIDASE SUBUNIT GLCD"/>
    <property type="match status" value="1"/>
</dbReference>
<evidence type="ECO:0000256" key="5">
    <source>
        <dbReference type="ARBA" id="ARBA00023014"/>
    </source>
</evidence>
<evidence type="ECO:0000313" key="7">
    <source>
        <dbReference type="EMBL" id="PYE79043.1"/>
    </source>
</evidence>
<keyword evidence="4" id="KW-0408">Iron</keyword>
<dbReference type="Gene3D" id="1.10.1060.10">
    <property type="entry name" value="Alpha-helical ferredoxin"/>
    <property type="match status" value="1"/>
</dbReference>
<dbReference type="SUPFAM" id="SSF46548">
    <property type="entry name" value="alpha-helical ferredoxin"/>
    <property type="match status" value="1"/>
</dbReference>
<dbReference type="InterPro" id="IPR021817">
    <property type="entry name" value="DUF3400"/>
</dbReference>
<dbReference type="PROSITE" id="PS00198">
    <property type="entry name" value="4FE4S_FER_1"/>
    <property type="match status" value="1"/>
</dbReference>
<dbReference type="InterPro" id="IPR016169">
    <property type="entry name" value="FAD-bd_PCMH_sub2"/>
</dbReference>
<dbReference type="InterPro" id="IPR009051">
    <property type="entry name" value="Helical_ferredxn"/>
</dbReference>
<dbReference type="RefSeq" id="WP_110464565.1">
    <property type="nucleotide sequence ID" value="NZ_JAMOFZ010000003.1"/>
</dbReference>
<dbReference type="Pfam" id="PF12447">
    <property type="entry name" value="DUF3683"/>
    <property type="match status" value="1"/>
</dbReference>
<evidence type="ECO:0000256" key="4">
    <source>
        <dbReference type="ARBA" id="ARBA00023004"/>
    </source>
</evidence>
<evidence type="ECO:0000259" key="6">
    <source>
        <dbReference type="PROSITE" id="PS51387"/>
    </source>
</evidence>